<comment type="caution">
    <text evidence="2">The sequence shown here is derived from an EMBL/GenBank/DDBJ whole genome shotgun (WGS) entry which is preliminary data.</text>
</comment>
<accession>A0A8H2K1H7</accession>
<feature type="domain" description="Alpha-L-glutamate ligase-related protein ATP-grasp" evidence="1">
    <location>
        <begin position="87"/>
        <end position="336"/>
    </location>
</feature>
<evidence type="ECO:0000259" key="1">
    <source>
        <dbReference type="Pfam" id="PF14397"/>
    </source>
</evidence>
<dbReference type="AlphaFoldDB" id="A0A8H2K1H7"/>
<gene>
    <name evidence="2" type="ORF">FHY67_12750</name>
</gene>
<dbReference type="SUPFAM" id="SSF56059">
    <property type="entry name" value="Glutathione synthetase ATP-binding domain-like"/>
    <property type="match status" value="1"/>
</dbReference>
<dbReference type="Pfam" id="PF14397">
    <property type="entry name" value="ATPgrasp_ST"/>
    <property type="match status" value="1"/>
</dbReference>
<dbReference type="EMBL" id="VFBM01000013">
    <property type="protein sequence ID" value="TNX86273.1"/>
    <property type="molecule type" value="Genomic_DNA"/>
</dbReference>
<evidence type="ECO:0000313" key="3">
    <source>
        <dbReference type="Proteomes" id="UP000314285"/>
    </source>
</evidence>
<protein>
    <recommendedName>
        <fullName evidence="1">Alpha-L-glutamate ligase-related protein ATP-grasp domain-containing protein</fullName>
    </recommendedName>
</protein>
<name>A0A8H2K1H7_ACIRA</name>
<dbReference type="InterPro" id="IPR039523">
    <property type="entry name" value="RimK-rel_E_lig_ATP-grasp"/>
</dbReference>
<evidence type="ECO:0000313" key="2">
    <source>
        <dbReference type="EMBL" id="TNX86273.1"/>
    </source>
</evidence>
<reference evidence="2 3" key="1">
    <citation type="submission" date="2019-06" db="EMBL/GenBank/DDBJ databases">
        <title>Genome of Acinetobacter radioresistens APH1, a phenol degrading strain.</title>
        <authorList>
            <person name="Liu Y."/>
        </authorList>
    </citation>
    <scope>NUCLEOTIDE SEQUENCE [LARGE SCALE GENOMIC DNA]</scope>
    <source>
        <strain evidence="2 3">APH1</strain>
    </source>
</reference>
<dbReference type="RefSeq" id="WP_139880734.1">
    <property type="nucleotide sequence ID" value="NZ_VFBM01000013.1"/>
</dbReference>
<organism evidence="2 3">
    <name type="scientific">Acinetobacter radioresistens</name>
    <dbReference type="NCBI Taxonomy" id="40216"/>
    <lineage>
        <taxon>Bacteria</taxon>
        <taxon>Pseudomonadati</taxon>
        <taxon>Pseudomonadota</taxon>
        <taxon>Gammaproteobacteria</taxon>
        <taxon>Moraxellales</taxon>
        <taxon>Moraxellaceae</taxon>
        <taxon>Acinetobacter</taxon>
    </lineage>
</organism>
<dbReference type="Proteomes" id="UP000314285">
    <property type="component" value="Unassembled WGS sequence"/>
</dbReference>
<sequence length="358" mass="41697">MNLVKSTIIKFWNFLSVYRGYYIRHKNIYKNKLILKKLTKKEKSVYINYWSKLSPIISMKTVEISKSLSGRFDKRIVPEEFFSLYFEPVFNKDKNVGYLQNKSIYNKWFDKGLFPKDYFHKINDIYYDSNFEIIENIENYIAKELTGNLIYPLVVKPNRDSYGGADVSFVNDLNSLISLIKDYKNLVVQEKIVQSELLNKFNADSINTVRVCLYRDKSGCIHILNTSLRMGKDGSLDNETAGGIVCNIKKNGILNEYAVDKYANKYTQHPNSNYIFKDSKFPFYSELKERSLIVANKIIGVNLISLDMALDSQNHWRCIEVNLFGQTIRFAQYAGEPFFSDITDQVINDLLTKIEEIT</sequence>
<proteinExistence type="predicted"/>